<dbReference type="PANTHER" id="PTHR39161">
    <property type="entry name" value="ADAPTER PROTEIN MECA"/>
    <property type="match status" value="1"/>
</dbReference>
<dbReference type="PATRIC" id="fig|285983.3.peg.1812"/>
<dbReference type="OrthoDB" id="2085234at2"/>
<dbReference type="Gene3D" id="3.30.70.1950">
    <property type="match status" value="1"/>
</dbReference>
<dbReference type="PANTHER" id="PTHR39161:SF2">
    <property type="entry name" value="ADAPTER PROTEIN MECA 2"/>
    <property type="match status" value="1"/>
</dbReference>
<dbReference type="RefSeq" id="WP_044394920.1">
    <property type="nucleotide sequence ID" value="NZ_JXIQ01000114.1"/>
</dbReference>
<sequence>MRLERLTTNKIKIFLTVDDLSDRGLTKEDIWKDSLKWHQLFHDMLEEASEEFDLDIIGSVAVEIFSLHAQGMVMIITMMEQDEDEELFDDGIIEMQVTVDGREEILFQFEDIEDVIHLAKRLKHAGIAGGSLHYMNDQYYLHMNGILPEQAEKTVALLAEFGVSSFLSIHRLLEYGKEIIEENAVETLVHYFEKDG</sequence>
<evidence type="ECO:0000313" key="4">
    <source>
        <dbReference type="Proteomes" id="UP000032512"/>
    </source>
</evidence>
<organism evidence="3 4">
    <name type="scientific">Mesobacillus subterraneus</name>
    <dbReference type="NCBI Taxonomy" id="285983"/>
    <lineage>
        <taxon>Bacteria</taxon>
        <taxon>Bacillati</taxon>
        <taxon>Bacillota</taxon>
        <taxon>Bacilli</taxon>
        <taxon>Bacillales</taxon>
        <taxon>Bacillaceae</taxon>
        <taxon>Mesobacillus</taxon>
    </lineage>
</organism>
<keyword evidence="4" id="KW-1185">Reference proteome</keyword>
<evidence type="ECO:0000256" key="2">
    <source>
        <dbReference type="ARBA" id="ARBA00011738"/>
    </source>
</evidence>
<accession>A0A0D6Z6T1</accession>
<comment type="caution">
    <text evidence="3">The sequence shown here is derived from an EMBL/GenBank/DDBJ whole genome shotgun (WGS) entry which is preliminary data.</text>
</comment>
<evidence type="ECO:0000313" key="3">
    <source>
        <dbReference type="EMBL" id="KIY21282.1"/>
    </source>
</evidence>
<dbReference type="NCBIfam" id="NF002781">
    <property type="entry name" value="PRK02899.1"/>
    <property type="match status" value="1"/>
</dbReference>
<dbReference type="InterPro" id="IPR038471">
    <property type="entry name" value="MecA_C_sf"/>
</dbReference>
<dbReference type="EMBL" id="JXIQ01000114">
    <property type="protein sequence ID" value="KIY21282.1"/>
    <property type="molecule type" value="Genomic_DNA"/>
</dbReference>
<protein>
    <submittedName>
        <fullName evidence="3">Adaptor protein</fullName>
    </submittedName>
</protein>
<evidence type="ECO:0000256" key="1">
    <source>
        <dbReference type="ARBA" id="ARBA00005397"/>
    </source>
</evidence>
<dbReference type="Proteomes" id="UP000032512">
    <property type="component" value="Unassembled WGS sequence"/>
</dbReference>
<name>A0A0D6Z6T1_9BACI</name>
<comment type="subunit">
    <text evidence="2">Homodimer.</text>
</comment>
<proteinExistence type="inferred from homology"/>
<comment type="similarity">
    <text evidence="1">Belongs to the MecA family.</text>
</comment>
<gene>
    <name evidence="3" type="ORF">UB32_14690</name>
</gene>
<dbReference type="Pfam" id="PF05389">
    <property type="entry name" value="MecA"/>
    <property type="match status" value="1"/>
</dbReference>
<reference evidence="3 4" key="1">
    <citation type="submission" date="2015-01" db="EMBL/GenBank/DDBJ databases">
        <title>Draft genome sequences of the supercritical CO2 tolerant bacteria Bacillus subterraneus MITOT1 and Bacillus cereus MIT0214.</title>
        <authorList>
            <person name="Peet K.C."/>
            <person name="Thompson J.R."/>
        </authorList>
    </citation>
    <scope>NUCLEOTIDE SEQUENCE [LARGE SCALE GENOMIC DNA]</scope>
    <source>
        <strain evidence="3 4">MITOT1</strain>
    </source>
</reference>
<dbReference type="AlphaFoldDB" id="A0A0D6Z6T1"/>
<dbReference type="InterPro" id="IPR008681">
    <property type="entry name" value="Neg-reg_MecA"/>
</dbReference>
<dbReference type="PIRSF" id="PIRSF029008">
    <property type="entry name" value="MecA"/>
    <property type="match status" value="1"/>
</dbReference>